<feature type="region of interest" description="Disordered" evidence="12">
    <location>
        <begin position="1042"/>
        <end position="1064"/>
    </location>
</feature>
<keyword evidence="2" id="KW-0813">Transport</keyword>
<dbReference type="PROSITE" id="PS00888">
    <property type="entry name" value="CNMP_BINDING_1"/>
    <property type="match status" value="1"/>
</dbReference>
<keyword evidence="8 13" id="KW-1133">Transmembrane helix</keyword>
<dbReference type="InterPro" id="IPR003938">
    <property type="entry name" value="K_chnl_volt-dep_EAG/ELK/ERG"/>
</dbReference>
<dbReference type="CDD" id="cd00038">
    <property type="entry name" value="CAP_ED"/>
    <property type="match status" value="1"/>
</dbReference>
<dbReference type="PANTHER" id="PTHR10217:SF435">
    <property type="entry name" value="POTASSIUM VOLTAGE-GATED CHANNEL PROTEIN EAG"/>
    <property type="match status" value="1"/>
</dbReference>
<evidence type="ECO:0000256" key="13">
    <source>
        <dbReference type="SAM" id="Phobius"/>
    </source>
</evidence>
<keyword evidence="9" id="KW-0406">Ion transport</keyword>
<organism evidence="15 16">
    <name type="scientific">Bodo saltans</name>
    <name type="common">Flagellated protozoan</name>
    <dbReference type="NCBI Taxonomy" id="75058"/>
    <lineage>
        <taxon>Eukaryota</taxon>
        <taxon>Discoba</taxon>
        <taxon>Euglenozoa</taxon>
        <taxon>Kinetoplastea</taxon>
        <taxon>Metakinetoplastina</taxon>
        <taxon>Eubodonida</taxon>
        <taxon>Bodonidae</taxon>
        <taxon>Bodo</taxon>
    </lineage>
</organism>
<dbReference type="InterPro" id="IPR014710">
    <property type="entry name" value="RmlC-like_jellyroll"/>
</dbReference>
<dbReference type="SUPFAM" id="SSF81324">
    <property type="entry name" value="Voltage-gated potassium channels"/>
    <property type="match status" value="1"/>
</dbReference>
<feature type="region of interest" description="Disordered" evidence="12">
    <location>
        <begin position="1152"/>
        <end position="1171"/>
    </location>
</feature>
<feature type="compositionally biased region" description="Polar residues" evidence="12">
    <location>
        <begin position="1243"/>
        <end position="1255"/>
    </location>
</feature>
<keyword evidence="5" id="KW-0631">Potassium channel</keyword>
<proteinExistence type="predicted"/>
<keyword evidence="11" id="KW-0407">Ion channel</keyword>
<feature type="region of interest" description="Disordered" evidence="12">
    <location>
        <begin position="184"/>
        <end position="227"/>
    </location>
</feature>
<dbReference type="GO" id="GO:0005886">
    <property type="term" value="C:plasma membrane"/>
    <property type="evidence" value="ECO:0007669"/>
    <property type="project" value="TreeGrafter"/>
</dbReference>
<feature type="compositionally biased region" description="Gly residues" evidence="12">
    <location>
        <begin position="1312"/>
        <end position="1321"/>
    </location>
</feature>
<dbReference type="EMBL" id="CYKH01001552">
    <property type="protein sequence ID" value="CUG87610.1"/>
    <property type="molecule type" value="Genomic_DNA"/>
</dbReference>
<keyword evidence="16" id="KW-1185">Reference proteome</keyword>
<evidence type="ECO:0000256" key="8">
    <source>
        <dbReference type="ARBA" id="ARBA00022989"/>
    </source>
</evidence>
<dbReference type="OrthoDB" id="447251at2759"/>
<dbReference type="InterPro" id="IPR000595">
    <property type="entry name" value="cNMP-bd_dom"/>
</dbReference>
<dbReference type="Pfam" id="PF00520">
    <property type="entry name" value="Ion_trans"/>
    <property type="match status" value="1"/>
</dbReference>
<dbReference type="PANTHER" id="PTHR10217">
    <property type="entry name" value="VOLTAGE AND LIGAND GATED POTASSIUM CHANNEL"/>
    <property type="match status" value="1"/>
</dbReference>
<keyword evidence="6" id="KW-0851">Voltage-gated channel</keyword>
<feature type="transmembrane region" description="Helical" evidence="13">
    <location>
        <begin position="691"/>
        <end position="710"/>
    </location>
</feature>
<feature type="region of interest" description="Disordered" evidence="12">
    <location>
        <begin position="1458"/>
        <end position="1491"/>
    </location>
</feature>
<feature type="region of interest" description="Disordered" evidence="12">
    <location>
        <begin position="1209"/>
        <end position="1362"/>
    </location>
</feature>
<evidence type="ECO:0000256" key="6">
    <source>
        <dbReference type="ARBA" id="ARBA00022882"/>
    </source>
</evidence>
<feature type="region of interest" description="Disordered" evidence="12">
    <location>
        <begin position="1507"/>
        <end position="1613"/>
    </location>
</feature>
<feature type="transmembrane region" description="Helical" evidence="13">
    <location>
        <begin position="559"/>
        <end position="577"/>
    </location>
</feature>
<dbReference type="SMART" id="SM00100">
    <property type="entry name" value="cNMP"/>
    <property type="match status" value="1"/>
</dbReference>
<feature type="region of interest" description="Disordered" evidence="12">
    <location>
        <begin position="1071"/>
        <end position="1090"/>
    </location>
</feature>
<evidence type="ECO:0000256" key="2">
    <source>
        <dbReference type="ARBA" id="ARBA00022448"/>
    </source>
</evidence>
<evidence type="ECO:0000313" key="16">
    <source>
        <dbReference type="Proteomes" id="UP000051952"/>
    </source>
</evidence>
<feature type="transmembrane region" description="Helical" evidence="13">
    <location>
        <begin position="494"/>
        <end position="513"/>
    </location>
</feature>
<feature type="compositionally biased region" description="Low complexity" evidence="12">
    <location>
        <begin position="1125"/>
        <end position="1135"/>
    </location>
</feature>
<feature type="compositionally biased region" description="Low complexity" evidence="12">
    <location>
        <begin position="1390"/>
        <end position="1414"/>
    </location>
</feature>
<gene>
    <name evidence="15" type="ORF">BSAL_11075</name>
</gene>
<evidence type="ECO:0000256" key="1">
    <source>
        <dbReference type="ARBA" id="ARBA00004141"/>
    </source>
</evidence>
<dbReference type="Gene3D" id="1.10.287.70">
    <property type="match status" value="1"/>
</dbReference>
<dbReference type="Pfam" id="PF00027">
    <property type="entry name" value="cNMP_binding"/>
    <property type="match status" value="1"/>
</dbReference>
<keyword evidence="4 13" id="KW-0812">Transmembrane</keyword>
<feature type="compositionally biased region" description="Polar residues" evidence="12">
    <location>
        <begin position="1103"/>
        <end position="1122"/>
    </location>
</feature>
<evidence type="ECO:0000256" key="10">
    <source>
        <dbReference type="ARBA" id="ARBA00023136"/>
    </source>
</evidence>
<feature type="transmembrane region" description="Helical" evidence="13">
    <location>
        <begin position="455"/>
        <end position="474"/>
    </location>
</feature>
<dbReference type="InterPro" id="IPR005821">
    <property type="entry name" value="Ion_trans_dom"/>
</dbReference>
<dbReference type="InterPro" id="IPR018488">
    <property type="entry name" value="cNMP-bd_CS"/>
</dbReference>
<dbReference type="InterPro" id="IPR018490">
    <property type="entry name" value="cNMP-bd_dom_sf"/>
</dbReference>
<reference evidence="16" key="1">
    <citation type="submission" date="2015-09" db="EMBL/GenBank/DDBJ databases">
        <authorList>
            <consortium name="Pathogen Informatics"/>
        </authorList>
    </citation>
    <scope>NUCLEOTIDE SEQUENCE [LARGE SCALE GENOMIC DNA]</scope>
    <source>
        <strain evidence="16">Lake Konstanz</strain>
    </source>
</reference>
<dbReference type="VEuPathDB" id="TriTrypDB:BSAL_11095"/>
<dbReference type="InterPro" id="IPR050818">
    <property type="entry name" value="KCNH_animal-type"/>
</dbReference>
<dbReference type="Gene3D" id="2.60.120.10">
    <property type="entry name" value="Jelly Rolls"/>
    <property type="match status" value="1"/>
</dbReference>
<feature type="region of interest" description="Disordered" evidence="12">
    <location>
        <begin position="375"/>
        <end position="400"/>
    </location>
</feature>
<feature type="domain" description="Cyclic nucleotide-binding" evidence="14">
    <location>
        <begin position="816"/>
        <end position="916"/>
    </location>
</feature>
<feature type="compositionally biased region" description="Acidic residues" evidence="12">
    <location>
        <begin position="375"/>
        <end position="386"/>
    </location>
</feature>
<feature type="compositionally biased region" description="Polar residues" evidence="12">
    <location>
        <begin position="1348"/>
        <end position="1362"/>
    </location>
</feature>
<dbReference type="GO" id="GO:0005249">
    <property type="term" value="F:voltage-gated potassium channel activity"/>
    <property type="evidence" value="ECO:0007669"/>
    <property type="project" value="InterPro"/>
</dbReference>
<feature type="compositionally biased region" description="Low complexity" evidence="12">
    <location>
        <begin position="1575"/>
        <end position="1587"/>
    </location>
</feature>
<feature type="region of interest" description="Disordered" evidence="12">
    <location>
        <begin position="1739"/>
        <end position="1778"/>
    </location>
</feature>
<keyword evidence="3" id="KW-0633">Potassium transport</keyword>
<dbReference type="PRINTS" id="PR01463">
    <property type="entry name" value="EAGCHANLFMLY"/>
</dbReference>
<evidence type="ECO:0000256" key="9">
    <source>
        <dbReference type="ARBA" id="ARBA00023065"/>
    </source>
</evidence>
<feature type="region of interest" description="Disordered" evidence="12">
    <location>
        <begin position="95"/>
        <end position="172"/>
    </location>
</feature>
<feature type="compositionally biased region" description="Low complexity" evidence="12">
    <location>
        <begin position="1549"/>
        <end position="1568"/>
    </location>
</feature>
<keyword evidence="10 13" id="KW-0472">Membrane</keyword>
<feature type="transmembrane region" description="Helical" evidence="13">
    <location>
        <begin position="716"/>
        <end position="741"/>
    </location>
</feature>
<feature type="region of interest" description="Disordered" evidence="12">
    <location>
        <begin position="1103"/>
        <end position="1136"/>
    </location>
</feature>
<sequence length="1877" mass="202942">MEVIDDDHTTTPSAPQTKIFTSPLQIPAGTTTTQPTAVIDALWLDGPIQSETEGDTVEGNHVVVVPGGNDVAAGGGAFSRTAATVRRVQHLTRNMRKQQQQRRGSMTAAAKQQAHSFVSVTQGQQPRDSKISSGGGEDHHNTASPPHQQQRRRSGGESNAVATAASKDEQKIIDDHMDDYFASETTKRNPSTIAVSRSFGGPPPPQQSLAFSSSSFDNNNSDHQLQVSKRASITTATGTLHNNAGTLGSSSSTSHPLDSNMMLTVGAAGVRAMQVVFDQFASSQGQKRCAGNQNTGEDNHHQLQTLNTSQCLEALSCFGLLLDEDQLEDLFAEVKVFTATGGAEGEEAAALSALLTKSMRVTEISVNRPFIFEEEDPHDDDYDEDNDAKQITTSRKRTKKKKKQQRRVNFDEFLQLVVIIQSAARFRLFVPRDEETQRRLDRSRSSTFLLPDSPVMWFWNALILAVTIVAFWLAVVTHTYDNIELPKFFSTTTWMEVMITIMFGVDIVVRFFVASRVEAVDVEEGRGGTTSNTDDDSSHSRWILLDTARAIALAYVKSYFILDVLAMLPLRFVFAFGGSSAEAHVDFTSGTVINGGSLGCQAISCWNQDGLKSAMLWAKILAHLRILKLLGEGRYYKESSIQPITSSYVTLKFGVLPILRLAALVIYVGHVLIVIFLTIERVQGRSRSYINGLYIALMCVSTAGFGDIVPDSFEQRVYFCLLIVIGWLANAYFIGGCVSYFQQSDMHSRKAESLVKLRSVLEYFSVPEGLQLEVFAFQNHVLTTNFHALYTHGLPIELQRDIDIAMRTRTILSVPSFRGIHQGTVLLMCNALLPATCVPEEYLILPGEEGEEMFFLTHGFIDVKAASNVWLATLRPGSYFGELAILSAEPVVWTTSVRALTYCEMLILPRSSFLEIAEKYPRLRGFVEQATQLLLDHEDEMAQQQETCLNACGENNCEVPAPNAAASTGLDQRIRLDFCAVATFQQVQKQYSTSSAGGGAAGAMLGASVMNRSNTRRTAAAATIPNNNDDSAGDLVMMMSHSGGARRRGSVSPSPSVGSHGGGGAAARFQAAVSHHHQGGRSAGASSSSLSTIPDLLQQQLPHATSGTEKNSSLLTSKNNQRVIMMTPRRTPTTTAGVTLFDSDAVLWSPSQQAVEMPSGSSSASAQASLHFQQRKMSLTPPLPLTHRLQPPLSAADPQQQLLTQRLETTTQEEEQQQVGKPRGDHHHVHSDDDDEQPPAANLSATTHPSASSFLPEQLRTVPDGGGGGEEEKVAPSSGWAGEVSDKTTFSGGGGASSRRKQSVGFELPSFSGGGGGGGASGVTPPTTTTTTTEFFHSPSQPSPATPRQPQLQAQHRAQSSSLLSNAISRLQAMSSSTFMEGSSLRPPFHLQHQQHQQYQQSGGMISSSQFSQSLFRRGSNGDENYQPQQQTQQRSSGGFTAGDRSMATFNPLLLGASTSGVGGGSGRHQPLQFRRQTHQSSSSGSSGGLMVIDRWPRLTRCCLGASTSGGGSGRHQPLQFQRQMHQSSSSGSSGGLMSVVHHHGRQKSSSTSGSVGAVVVDATSSSSRGERGAAAHTQQQQQPQQPSRGERGAAAHTQQQQQPQQQPPQQQQNFLLPQQNRRRFRPMTDVPIATVAAVVEGHHHRSSADDFGSPLASPRILSPARSITPTLSLQRQHQRATTTTTTQKIPLFVGAGTITGQFRESPQVNDAKDEDIIRQWTPSTPAATATIIATTTTTTHAAAGGGRHQSVASPTPSARWYDQFDDDSSRRPSRDASAAAAAYDGGAGGGGLIAFSALSSPLFPSPAVRVTASNNHHHNNNIRVNDYRDDEDEDELWMRDVDLLSREELAGVLRHLYAEAQASGEMLEKLLRHPSA</sequence>
<feature type="compositionally biased region" description="Low complexity" evidence="12">
    <location>
        <begin position="1322"/>
        <end position="1333"/>
    </location>
</feature>
<feature type="compositionally biased region" description="Polar residues" evidence="12">
    <location>
        <begin position="113"/>
        <end position="126"/>
    </location>
</feature>
<evidence type="ECO:0000256" key="4">
    <source>
        <dbReference type="ARBA" id="ARBA00022692"/>
    </source>
</evidence>
<name>A0A0S4JBK8_BODSA</name>
<evidence type="ECO:0000259" key="14">
    <source>
        <dbReference type="PROSITE" id="PS50042"/>
    </source>
</evidence>
<feature type="compositionally biased region" description="Low complexity" evidence="12">
    <location>
        <begin position="1599"/>
        <end position="1613"/>
    </location>
</feature>
<feature type="region of interest" description="Disordered" evidence="12">
    <location>
        <begin position="1378"/>
        <end position="1445"/>
    </location>
</feature>
<feature type="compositionally biased region" description="Low complexity" evidence="12">
    <location>
        <begin position="1159"/>
        <end position="1169"/>
    </location>
</feature>
<protein>
    <submittedName>
        <fullName evidence="15">Cation efflux transmembrane transport protein, putative</fullName>
    </submittedName>
</protein>
<evidence type="ECO:0000256" key="11">
    <source>
        <dbReference type="ARBA" id="ARBA00023303"/>
    </source>
</evidence>
<feature type="compositionally biased region" description="Low complexity" evidence="12">
    <location>
        <begin position="1524"/>
        <end position="1540"/>
    </location>
</feature>
<feature type="transmembrane region" description="Helical" evidence="13">
    <location>
        <begin position="658"/>
        <end position="679"/>
    </location>
</feature>
<evidence type="ECO:0000256" key="5">
    <source>
        <dbReference type="ARBA" id="ARBA00022826"/>
    </source>
</evidence>
<evidence type="ECO:0000256" key="3">
    <source>
        <dbReference type="ARBA" id="ARBA00022538"/>
    </source>
</evidence>
<comment type="subcellular location">
    <subcellularLocation>
        <location evidence="1">Membrane</location>
        <topology evidence="1">Multi-pass membrane protein</topology>
    </subcellularLocation>
</comment>
<dbReference type="SUPFAM" id="SSF51206">
    <property type="entry name" value="cAMP-binding domain-like"/>
    <property type="match status" value="1"/>
</dbReference>
<evidence type="ECO:0000256" key="7">
    <source>
        <dbReference type="ARBA" id="ARBA00022958"/>
    </source>
</evidence>
<feature type="non-terminal residue" evidence="15">
    <location>
        <position position="1877"/>
    </location>
</feature>
<dbReference type="GO" id="GO:0034702">
    <property type="term" value="C:monoatomic ion channel complex"/>
    <property type="evidence" value="ECO:0007669"/>
    <property type="project" value="UniProtKB-KW"/>
</dbReference>
<accession>A0A0S4JBK8</accession>
<keyword evidence="7" id="KW-0630">Potassium</keyword>
<feature type="compositionally biased region" description="Low complexity" evidence="12">
    <location>
        <begin position="211"/>
        <end position="222"/>
    </location>
</feature>
<dbReference type="GO" id="GO:0042391">
    <property type="term" value="P:regulation of membrane potential"/>
    <property type="evidence" value="ECO:0007669"/>
    <property type="project" value="TreeGrafter"/>
</dbReference>
<evidence type="ECO:0000313" key="15">
    <source>
        <dbReference type="EMBL" id="CUG87610.1"/>
    </source>
</evidence>
<dbReference type="Proteomes" id="UP000051952">
    <property type="component" value="Unassembled WGS sequence"/>
</dbReference>
<dbReference type="PROSITE" id="PS50042">
    <property type="entry name" value="CNMP_BINDING_3"/>
    <property type="match status" value="1"/>
</dbReference>
<evidence type="ECO:0000256" key="12">
    <source>
        <dbReference type="SAM" id="MobiDB-lite"/>
    </source>
</evidence>